<accession>A0A1X0Q5H1</accession>
<gene>
    <name evidence="2" type="ORF">A0H76_2834</name>
</gene>
<name>A0A1X0Q5H1_9MICR</name>
<evidence type="ECO:0000256" key="1">
    <source>
        <dbReference type="SAM" id="SignalP"/>
    </source>
</evidence>
<dbReference type="VEuPathDB" id="MicrosporidiaDB:HERIO_945"/>
<evidence type="ECO:0000313" key="3">
    <source>
        <dbReference type="Proteomes" id="UP000192501"/>
    </source>
</evidence>
<evidence type="ECO:0000313" key="2">
    <source>
        <dbReference type="EMBL" id="ORD92892.1"/>
    </source>
</evidence>
<dbReference type="Proteomes" id="UP000192501">
    <property type="component" value="Unassembled WGS sequence"/>
</dbReference>
<dbReference type="VEuPathDB" id="MicrosporidiaDB:A0H76_2834"/>
<keyword evidence="1" id="KW-0732">Signal</keyword>
<reference evidence="2 3" key="1">
    <citation type="journal article" date="2017" name="Environ. Microbiol.">
        <title>Decay of the glycolytic pathway and adaptation to intranuclear parasitism within Enterocytozoonidae microsporidia.</title>
        <authorList>
            <person name="Wiredu Boakye D."/>
            <person name="Jaroenlak P."/>
            <person name="Prachumwat A."/>
            <person name="Williams T.A."/>
            <person name="Bateman K.S."/>
            <person name="Itsathitphaisarn O."/>
            <person name="Sritunyalucksana K."/>
            <person name="Paszkiewicz K.H."/>
            <person name="Moore K.A."/>
            <person name="Stentiford G.D."/>
            <person name="Williams B.A."/>
        </authorList>
    </citation>
    <scope>NUCLEOTIDE SEQUENCE [LARGE SCALE GENOMIC DNA]</scope>
    <source>
        <strain evidence="3">canceri</strain>
    </source>
</reference>
<organism evidence="2 3">
    <name type="scientific">Hepatospora eriocheir</name>
    <dbReference type="NCBI Taxonomy" id="1081669"/>
    <lineage>
        <taxon>Eukaryota</taxon>
        <taxon>Fungi</taxon>
        <taxon>Fungi incertae sedis</taxon>
        <taxon>Microsporidia</taxon>
        <taxon>Hepatosporidae</taxon>
        <taxon>Hepatospora</taxon>
    </lineage>
</organism>
<comment type="caution">
    <text evidence="2">The sequence shown here is derived from an EMBL/GenBank/DDBJ whole genome shotgun (WGS) entry which is preliminary data.</text>
</comment>
<dbReference type="VEuPathDB" id="MicrosporidiaDB:HERIO_946"/>
<feature type="signal peptide" evidence="1">
    <location>
        <begin position="1"/>
        <end position="17"/>
    </location>
</feature>
<protein>
    <submittedName>
        <fullName evidence="2">Uncharacterized protein</fullName>
    </submittedName>
</protein>
<sequence>MLWITVMKFIISAGVSTEPFKRSGKNHLCEEQEEKVFQEIKRMVEDENESLTNNIEMLVESVVNCYCFYVKVKTKLYKNYESVKSVETHKNWEDYIKLSLDLIEDCCGKLKNIPNLSFNVTDLLDEFKKFEHQYSKENEEKILAFIENGTNEIFSRLYEGLKKKVDGLTIDKLKNTQVFYSMLKKHENSSAELVKCLTGLENVLRISFAFKFIFDDKNDVITRFFDRMKIEEVSLFTASPLIKMSKINNLLINHNQALILFDDIALNVSKCIEILKKEFGEDKIEKIEKIIAVFLWEIVRNVIKNIDIVLLFDPLNNLSHRNTEYYDSILSYLKEEKILTKDDGSDVYIILKEACKHSKDEFIDSVKILKLLFDFHNFF</sequence>
<proteinExistence type="predicted"/>
<dbReference type="EMBL" id="LTAI01002190">
    <property type="protein sequence ID" value="ORD92892.1"/>
    <property type="molecule type" value="Genomic_DNA"/>
</dbReference>
<dbReference type="AlphaFoldDB" id="A0A1X0Q5H1"/>
<feature type="chain" id="PRO_5012009885" evidence="1">
    <location>
        <begin position="18"/>
        <end position="379"/>
    </location>
</feature>